<dbReference type="EMBL" id="VSRR010007900">
    <property type="protein sequence ID" value="MPC47749.1"/>
    <property type="molecule type" value="Genomic_DNA"/>
</dbReference>
<comment type="caution">
    <text evidence="2">The sequence shown here is derived from an EMBL/GenBank/DDBJ whole genome shotgun (WGS) entry which is preliminary data.</text>
</comment>
<sequence length="83" mass="8722">MNEGNLNNVRGRESKGEVKGEGGQVRDAVSVRHDSWWRLNEASVPGLSGPGCEAARGASESGGDSGVVRRRCPRGVTTATVWG</sequence>
<dbReference type="Proteomes" id="UP000324222">
    <property type="component" value="Unassembled WGS sequence"/>
</dbReference>
<organism evidence="2 3">
    <name type="scientific">Portunus trituberculatus</name>
    <name type="common">Swimming crab</name>
    <name type="synonym">Neptunus trituberculatus</name>
    <dbReference type="NCBI Taxonomy" id="210409"/>
    <lineage>
        <taxon>Eukaryota</taxon>
        <taxon>Metazoa</taxon>
        <taxon>Ecdysozoa</taxon>
        <taxon>Arthropoda</taxon>
        <taxon>Crustacea</taxon>
        <taxon>Multicrustacea</taxon>
        <taxon>Malacostraca</taxon>
        <taxon>Eumalacostraca</taxon>
        <taxon>Eucarida</taxon>
        <taxon>Decapoda</taxon>
        <taxon>Pleocyemata</taxon>
        <taxon>Brachyura</taxon>
        <taxon>Eubrachyura</taxon>
        <taxon>Portunoidea</taxon>
        <taxon>Portunidae</taxon>
        <taxon>Portuninae</taxon>
        <taxon>Portunus</taxon>
    </lineage>
</organism>
<dbReference type="AlphaFoldDB" id="A0A5B7FR46"/>
<reference evidence="2 3" key="1">
    <citation type="submission" date="2019-05" db="EMBL/GenBank/DDBJ databases">
        <title>Another draft genome of Portunus trituberculatus and its Hox gene families provides insights of decapod evolution.</title>
        <authorList>
            <person name="Jeong J.-H."/>
            <person name="Song I."/>
            <person name="Kim S."/>
            <person name="Choi T."/>
            <person name="Kim D."/>
            <person name="Ryu S."/>
            <person name="Kim W."/>
        </authorList>
    </citation>
    <scope>NUCLEOTIDE SEQUENCE [LARGE SCALE GENOMIC DNA]</scope>
    <source>
        <tissue evidence="2">Muscle</tissue>
    </source>
</reference>
<feature type="region of interest" description="Disordered" evidence="1">
    <location>
        <begin position="1"/>
        <end position="27"/>
    </location>
</feature>
<evidence type="ECO:0000313" key="3">
    <source>
        <dbReference type="Proteomes" id="UP000324222"/>
    </source>
</evidence>
<evidence type="ECO:0000256" key="1">
    <source>
        <dbReference type="SAM" id="MobiDB-lite"/>
    </source>
</evidence>
<name>A0A5B7FR46_PORTR</name>
<feature type="region of interest" description="Disordered" evidence="1">
    <location>
        <begin position="42"/>
        <end position="83"/>
    </location>
</feature>
<proteinExistence type="predicted"/>
<feature type="compositionally biased region" description="Basic and acidic residues" evidence="1">
    <location>
        <begin position="10"/>
        <end position="20"/>
    </location>
</feature>
<gene>
    <name evidence="2" type="ORF">E2C01_041505</name>
</gene>
<keyword evidence="3" id="KW-1185">Reference proteome</keyword>
<protein>
    <submittedName>
        <fullName evidence="2">Uncharacterized protein</fullName>
    </submittedName>
</protein>
<evidence type="ECO:0000313" key="2">
    <source>
        <dbReference type="EMBL" id="MPC47749.1"/>
    </source>
</evidence>
<accession>A0A5B7FR46</accession>